<keyword evidence="3 6" id="KW-0812">Transmembrane</keyword>
<dbReference type="Gene3D" id="3.40.50.1000">
    <property type="entry name" value="HAD superfamily/HAD-like"/>
    <property type="match status" value="1"/>
</dbReference>
<dbReference type="GO" id="GO:0005524">
    <property type="term" value="F:ATP binding"/>
    <property type="evidence" value="ECO:0007669"/>
    <property type="project" value="InterPro"/>
</dbReference>
<protein>
    <recommendedName>
        <fullName evidence="7">Cation-transporting P-type ATPase C-terminal domain-containing protein</fullName>
    </recommendedName>
</protein>
<dbReference type="Gene3D" id="1.20.1110.10">
    <property type="entry name" value="Calcium-transporting ATPase, transmembrane domain"/>
    <property type="match status" value="1"/>
</dbReference>
<comment type="caution">
    <text evidence="8">The sequence shown here is derived from an EMBL/GenBank/DDBJ whole genome shotgun (WGS) entry which is preliminary data.</text>
</comment>
<dbReference type="GO" id="GO:1990573">
    <property type="term" value="P:potassium ion import across plasma membrane"/>
    <property type="evidence" value="ECO:0007669"/>
    <property type="project" value="TreeGrafter"/>
</dbReference>
<dbReference type="PRINTS" id="PR00119">
    <property type="entry name" value="CATATPASE"/>
</dbReference>
<gene>
    <name evidence="8" type="ORF">GLOIN_2v1471473</name>
</gene>
<keyword evidence="5 6" id="KW-0472">Membrane</keyword>
<feature type="transmembrane region" description="Helical" evidence="6">
    <location>
        <begin position="390"/>
        <end position="411"/>
    </location>
</feature>
<dbReference type="GO" id="GO:1902600">
    <property type="term" value="P:proton transmembrane transport"/>
    <property type="evidence" value="ECO:0007669"/>
    <property type="project" value="TreeGrafter"/>
</dbReference>
<dbReference type="GO" id="GO:0030007">
    <property type="term" value="P:intracellular potassium ion homeostasis"/>
    <property type="evidence" value="ECO:0007669"/>
    <property type="project" value="TreeGrafter"/>
</dbReference>
<evidence type="ECO:0000256" key="1">
    <source>
        <dbReference type="ARBA" id="ARBA00004651"/>
    </source>
</evidence>
<feature type="transmembrane region" description="Helical" evidence="6">
    <location>
        <begin position="359"/>
        <end position="378"/>
    </location>
</feature>
<dbReference type="GO" id="GO:0005391">
    <property type="term" value="F:P-type sodium:potassium-exchanging transporter activity"/>
    <property type="evidence" value="ECO:0007669"/>
    <property type="project" value="TreeGrafter"/>
</dbReference>
<evidence type="ECO:0000313" key="8">
    <source>
        <dbReference type="EMBL" id="POG80466.1"/>
    </source>
</evidence>
<dbReference type="SUPFAM" id="SSF56784">
    <property type="entry name" value="HAD-like"/>
    <property type="match status" value="1"/>
</dbReference>
<dbReference type="AlphaFoldDB" id="A0A2P4QS42"/>
<feature type="domain" description="Cation-transporting P-type ATPase C-terminal" evidence="7">
    <location>
        <begin position="210"/>
        <end position="413"/>
    </location>
</feature>
<evidence type="ECO:0000256" key="3">
    <source>
        <dbReference type="ARBA" id="ARBA00022692"/>
    </source>
</evidence>
<dbReference type="Pfam" id="PF00689">
    <property type="entry name" value="Cation_ATPase_C"/>
    <property type="match status" value="1"/>
</dbReference>
<feature type="transmembrane region" description="Helical" evidence="6">
    <location>
        <begin position="261"/>
        <end position="283"/>
    </location>
</feature>
<reference evidence="8 9" key="1">
    <citation type="journal article" date="2013" name="Proc. Natl. Acad. Sci. U.S.A.">
        <title>Genome of an arbuscular mycorrhizal fungus provides insight into the oldest plant symbiosis.</title>
        <authorList>
            <person name="Tisserant E."/>
            <person name="Malbreil M."/>
            <person name="Kuo A."/>
            <person name="Kohler A."/>
            <person name="Symeonidi A."/>
            <person name="Balestrini R."/>
            <person name="Charron P."/>
            <person name="Duensing N."/>
            <person name="Frei Dit Frey N."/>
            <person name="Gianinazzi-Pearson V."/>
            <person name="Gilbert L.B."/>
            <person name="Handa Y."/>
            <person name="Herr J.R."/>
            <person name="Hijri M."/>
            <person name="Koul R."/>
            <person name="Kawaguchi M."/>
            <person name="Krajinski F."/>
            <person name="Lammers P.J."/>
            <person name="Masclaux F.G."/>
            <person name="Murat C."/>
            <person name="Morin E."/>
            <person name="Ndikumana S."/>
            <person name="Pagni M."/>
            <person name="Petitpierre D."/>
            <person name="Requena N."/>
            <person name="Rosikiewicz P."/>
            <person name="Riley R."/>
            <person name="Saito K."/>
            <person name="San Clemente H."/>
            <person name="Shapiro H."/>
            <person name="van Tuinen D."/>
            <person name="Becard G."/>
            <person name="Bonfante P."/>
            <person name="Paszkowski U."/>
            <person name="Shachar-Hill Y.Y."/>
            <person name="Tuskan G.A."/>
            <person name="Young P.W."/>
            <person name="Sanders I.R."/>
            <person name="Henrissat B."/>
            <person name="Rensing S.A."/>
            <person name="Grigoriev I.V."/>
            <person name="Corradi N."/>
            <person name="Roux C."/>
            <person name="Martin F."/>
        </authorList>
    </citation>
    <scope>NUCLEOTIDE SEQUENCE [LARGE SCALE GENOMIC DNA]</scope>
    <source>
        <strain evidence="8 9">DAOM 197198</strain>
    </source>
</reference>
<dbReference type="InterPro" id="IPR050510">
    <property type="entry name" value="Cation_transp_ATPase_P-type"/>
</dbReference>
<dbReference type="InterPro" id="IPR023214">
    <property type="entry name" value="HAD_sf"/>
</dbReference>
<dbReference type="EMBL" id="AUPC02000017">
    <property type="protein sequence ID" value="POG80466.1"/>
    <property type="molecule type" value="Genomic_DNA"/>
</dbReference>
<dbReference type="FunFam" id="3.40.50.1000:FF:000193">
    <property type="entry name" value="Plasma membrane calcium-transporting ATPase 2"/>
    <property type="match status" value="1"/>
</dbReference>
<reference evidence="8 9" key="2">
    <citation type="journal article" date="2018" name="New Phytol.">
        <title>High intraspecific genome diversity in the model arbuscular mycorrhizal symbiont Rhizophagus irregularis.</title>
        <authorList>
            <person name="Chen E.C.H."/>
            <person name="Morin E."/>
            <person name="Beaudet D."/>
            <person name="Noel J."/>
            <person name="Yildirir G."/>
            <person name="Ndikumana S."/>
            <person name="Charron P."/>
            <person name="St-Onge C."/>
            <person name="Giorgi J."/>
            <person name="Kruger M."/>
            <person name="Marton T."/>
            <person name="Ropars J."/>
            <person name="Grigoriev I.V."/>
            <person name="Hainaut M."/>
            <person name="Henrissat B."/>
            <person name="Roux C."/>
            <person name="Martin F."/>
            <person name="Corradi N."/>
        </authorList>
    </citation>
    <scope>NUCLEOTIDE SEQUENCE [LARGE SCALE GENOMIC DNA]</scope>
    <source>
        <strain evidence="8 9">DAOM 197198</strain>
    </source>
</reference>
<dbReference type="InterPro" id="IPR001757">
    <property type="entry name" value="P_typ_ATPase"/>
</dbReference>
<dbReference type="GO" id="GO:0036376">
    <property type="term" value="P:sodium ion export across plasma membrane"/>
    <property type="evidence" value="ECO:0007669"/>
    <property type="project" value="TreeGrafter"/>
</dbReference>
<accession>A0A2P4QS42</accession>
<dbReference type="InterPro" id="IPR006068">
    <property type="entry name" value="ATPase_P-typ_cation-transptr_C"/>
</dbReference>
<dbReference type="Proteomes" id="UP000018888">
    <property type="component" value="Unassembled WGS sequence"/>
</dbReference>
<dbReference type="PANTHER" id="PTHR43294">
    <property type="entry name" value="SODIUM/POTASSIUM-TRANSPORTING ATPASE SUBUNIT ALPHA"/>
    <property type="match status" value="1"/>
</dbReference>
<feature type="transmembrane region" description="Helical" evidence="6">
    <location>
        <begin position="180"/>
        <end position="202"/>
    </location>
</feature>
<evidence type="ECO:0000256" key="2">
    <source>
        <dbReference type="ARBA" id="ARBA00022475"/>
    </source>
</evidence>
<dbReference type="PRINTS" id="PR00120">
    <property type="entry name" value="HATPASE"/>
</dbReference>
<keyword evidence="9" id="KW-1185">Reference proteome</keyword>
<dbReference type="GO" id="GO:0016887">
    <property type="term" value="F:ATP hydrolysis activity"/>
    <property type="evidence" value="ECO:0007669"/>
    <property type="project" value="InterPro"/>
</dbReference>
<evidence type="ECO:0000256" key="6">
    <source>
        <dbReference type="SAM" id="Phobius"/>
    </source>
</evidence>
<evidence type="ECO:0000256" key="5">
    <source>
        <dbReference type="ARBA" id="ARBA00023136"/>
    </source>
</evidence>
<dbReference type="GO" id="GO:0006883">
    <property type="term" value="P:intracellular sodium ion homeostasis"/>
    <property type="evidence" value="ECO:0007669"/>
    <property type="project" value="TreeGrafter"/>
</dbReference>
<dbReference type="NCBIfam" id="TIGR01494">
    <property type="entry name" value="ATPase_P-type"/>
    <property type="match status" value="1"/>
</dbReference>
<dbReference type="InterPro" id="IPR023298">
    <property type="entry name" value="ATPase_P-typ_TM_dom_sf"/>
</dbReference>
<dbReference type="PANTHER" id="PTHR43294:SF21">
    <property type="entry name" value="CATION TRANSPORTING ATPASE"/>
    <property type="match status" value="1"/>
</dbReference>
<comment type="subcellular location">
    <subcellularLocation>
        <location evidence="1">Cell membrane</location>
        <topology evidence="1">Multi-pass membrane protein</topology>
    </subcellularLocation>
</comment>
<dbReference type="Pfam" id="PF00702">
    <property type="entry name" value="Hydrolase"/>
    <property type="match status" value="1"/>
</dbReference>
<dbReference type="SUPFAM" id="SSF81665">
    <property type="entry name" value="Calcium ATPase, transmembrane domain M"/>
    <property type="match status" value="1"/>
</dbReference>
<evidence type="ECO:0000313" key="9">
    <source>
        <dbReference type="Proteomes" id="UP000018888"/>
    </source>
</evidence>
<name>A0A2P4QS42_RHIID</name>
<dbReference type="InterPro" id="IPR036412">
    <property type="entry name" value="HAD-like_sf"/>
</dbReference>
<keyword evidence="4 6" id="KW-1133">Transmembrane helix</keyword>
<proteinExistence type="predicted"/>
<sequence>MIFLGLVGIYDPPRPESKAAIQRCFGAGIEVHMLTGDHPTTASAIAKEIGILPLLWSPELENEGKFNSQLVMTAAQFDALSDAEVDNLSELPKVIARCIPDTKVKMIDALHRRNKYVAMTGDGVNDSPSLKKADVGIAMGLGGSDVAKQASDIVLSDDNFATIVNAIAEGRRIFSNIQKFILHLLSGNSGEIVTLIIGLSFIDSDGISVNPMSPLQILFLNMITSSPPAMGLGVERASSDIMRYPPRSKGGLFTWEVIIDMIYYGIVLGGLSLANFVIVVYAIGNGNLGQNCNSSPFGQECAPNDPTCDPIALEIACHQIYRARGTTFATITYILLIHAYNCRSLRDPIWTMKLYDNKILFWSVFGGLLTAIPTFYIPELNSKVFKQLGIGYEWGLIVGAVIIFEIFVEVYKFMKRRYLKPLEIVEGEGLKRQYSLNEYP</sequence>
<dbReference type="GO" id="GO:0005886">
    <property type="term" value="C:plasma membrane"/>
    <property type="evidence" value="ECO:0007669"/>
    <property type="project" value="UniProtKB-SubCell"/>
</dbReference>
<organism evidence="8 9">
    <name type="scientific">Rhizophagus irregularis (strain DAOM 181602 / DAOM 197198 / MUCL 43194)</name>
    <name type="common">Arbuscular mycorrhizal fungus</name>
    <name type="synonym">Glomus intraradices</name>
    <dbReference type="NCBI Taxonomy" id="747089"/>
    <lineage>
        <taxon>Eukaryota</taxon>
        <taxon>Fungi</taxon>
        <taxon>Fungi incertae sedis</taxon>
        <taxon>Mucoromycota</taxon>
        <taxon>Glomeromycotina</taxon>
        <taxon>Glomeromycetes</taxon>
        <taxon>Glomerales</taxon>
        <taxon>Glomeraceae</taxon>
        <taxon>Rhizophagus</taxon>
    </lineage>
</organism>
<evidence type="ECO:0000256" key="4">
    <source>
        <dbReference type="ARBA" id="ARBA00022989"/>
    </source>
</evidence>
<evidence type="ECO:0000259" key="7">
    <source>
        <dbReference type="Pfam" id="PF00689"/>
    </source>
</evidence>
<keyword evidence="2" id="KW-1003">Cell membrane</keyword>